<evidence type="ECO:0000313" key="1">
    <source>
        <dbReference type="EMBL" id="KKP66249.1"/>
    </source>
</evidence>
<dbReference type="EMBL" id="LBPY01000010">
    <property type="protein sequence ID" value="KKP66249.1"/>
    <property type="molecule type" value="Genomic_DNA"/>
</dbReference>
<gene>
    <name evidence="1" type="ORF">UR64_C0010G0014</name>
</gene>
<proteinExistence type="predicted"/>
<protein>
    <submittedName>
        <fullName evidence="1">Uncharacterized protein</fullName>
    </submittedName>
</protein>
<reference evidence="1 2" key="1">
    <citation type="journal article" date="2015" name="Nature">
        <title>rRNA introns, odd ribosomes, and small enigmatic genomes across a large radiation of phyla.</title>
        <authorList>
            <person name="Brown C.T."/>
            <person name="Hug L.A."/>
            <person name="Thomas B.C."/>
            <person name="Sharon I."/>
            <person name="Castelle C.J."/>
            <person name="Singh A."/>
            <person name="Wilkins M.J."/>
            <person name="Williams K.H."/>
            <person name="Banfield J.F."/>
        </authorList>
    </citation>
    <scope>NUCLEOTIDE SEQUENCE [LARGE SCALE GENOMIC DNA]</scope>
</reference>
<dbReference type="AlphaFoldDB" id="A0A0G0BA86"/>
<evidence type="ECO:0000313" key="2">
    <source>
        <dbReference type="Proteomes" id="UP000034952"/>
    </source>
</evidence>
<comment type="caution">
    <text evidence="1">The sequence shown here is derived from an EMBL/GenBank/DDBJ whole genome shotgun (WGS) entry which is preliminary data.</text>
</comment>
<dbReference type="Proteomes" id="UP000034952">
    <property type="component" value="Unassembled WGS sequence"/>
</dbReference>
<name>A0A0G0BA86_9BACT</name>
<accession>A0A0G0BA86</accession>
<organism evidence="1 2">
    <name type="scientific">Candidatus Nomurabacteria bacterium GW2011_GWE1_35_16</name>
    <dbReference type="NCBI Taxonomy" id="1618761"/>
    <lineage>
        <taxon>Bacteria</taxon>
        <taxon>Candidatus Nomuraibacteriota</taxon>
    </lineage>
</organism>
<sequence>MYKVALSANLKTSFFESWFLVINNGVVLLTKINLQIKSKEEIEISPEALI</sequence>